<sequence>MLFQEIIGQDSVKRHLINTVKENRVSHAQLFLGPEGSGSLALAVAYAQYINCEDRQAHDSCGTCISCRKYGKLIHPDLHFSYPFFAKHKEDTATTYAEEWRRAFLSNPYLSLDYWRNQLEAENKQANINIAEAHHIIKKLSLKAFEAEYKVLIMWLPEYLESQGNALLKLIEEPPAKTLFLLVAENQDKILNTIISRTQLVKINRLDDTSVAKYLIDAYQLDGQQAEEIAFISDGNIQRAIDVLGEGGKGHFDLLIRWLRYCVTDAGSQLVKTCDEELAKLGRENQKSFLLYAVNTMRQAVLLKAGMSQLVHLPETELDFAQKFSKHYRLEQIEEAIRLFEEAHYHIERNANPKILFLDLSLQLVLIYKYHTFRRRADSIYIDNYGV</sequence>
<evidence type="ECO:0000313" key="2">
    <source>
        <dbReference type="Proteomes" id="UP000199577"/>
    </source>
</evidence>
<protein>
    <submittedName>
        <fullName evidence="1">DNA polymerase-3 subunit delta</fullName>
    </submittedName>
</protein>
<dbReference type="STRING" id="623281.SAMN05421747_10934"/>
<dbReference type="PANTHER" id="PTHR11669">
    <property type="entry name" value="REPLICATION FACTOR C / DNA POLYMERASE III GAMMA-TAU SUBUNIT"/>
    <property type="match status" value="1"/>
</dbReference>
<dbReference type="AlphaFoldDB" id="A0A1I1IF25"/>
<accession>A0A1I1IF25</accession>
<dbReference type="OrthoDB" id="9811073at2"/>
<dbReference type="InterPro" id="IPR027417">
    <property type="entry name" value="P-loop_NTPase"/>
</dbReference>
<organism evidence="1 2">
    <name type="scientific">Parapedobacter composti</name>
    <dbReference type="NCBI Taxonomy" id="623281"/>
    <lineage>
        <taxon>Bacteria</taxon>
        <taxon>Pseudomonadati</taxon>
        <taxon>Bacteroidota</taxon>
        <taxon>Sphingobacteriia</taxon>
        <taxon>Sphingobacteriales</taxon>
        <taxon>Sphingobacteriaceae</taxon>
        <taxon>Parapedobacter</taxon>
    </lineage>
</organism>
<name>A0A1I1IF25_9SPHI</name>
<reference evidence="1 2" key="1">
    <citation type="submission" date="2016-10" db="EMBL/GenBank/DDBJ databases">
        <authorList>
            <person name="de Groot N.N."/>
        </authorList>
    </citation>
    <scope>NUCLEOTIDE SEQUENCE [LARGE SCALE GENOMIC DNA]</scope>
    <source>
        <strain evidence="1 2">DSM 22900</strain>
    </source>
</reference>
<proteinExistence type="predicted"/>
<dbReference type="PANTHER" id="PTHR11669:SF8">
    <property type="entry name" value="DNA POLYMERASE III SUBUNIT DELTA"/>
    <property type="match status" value="1"/>
</dbReference>
<keyword evidence="2" id="KW-1185">Reference proteome</keyword>
<dbReference type="RefSeq" id="WP_090973612.1">
    <property type="nucleotide sequence ID" value="NZ_FOLL01000009.1"/>
</dbReference>
<dbReference type="Proteomes" id="UP000199577">
    <property type="component" value="Unassembled WGS sequence"/>
</dbReference>
<evidence type="ECO:0000313" key="1">
    <source>
        <dbReference type="EMBL" id="SFC34927.1"/>
    </source>
</evidence>
<dbReference type="EMBL" id="FOLL01000009">
    <property type="protein sequence ID" value="SFC34927.1"/>
    <property type="molecule type" value="Genomic_DNA"/>
</dbReference>
<gene>
    <name evidence="1" type="ORF">SAMN05421747_10934</name>
</gene>
<dbReference type="SUPFAM" id="SSF52540">
    <property type="entry name" value="P-loop containing nucleoside triphosphate hydrolases"/>
    <property type="match status" value="1"/>
</dbReference>
<dbReference type="GO" id="GO:0006261">
    <property type="term" value="P:DNA-templated DNA replication"/>
    <property type="evidence" value="ECO:0007669"/>
    <property type="project" value="TreeGrafter"/>
</dbReference>
<dbReference type="Gene3D" id="3.40.50.300">
    <property type="entry name" value="P-loop containing nucleotide triphosphate hydrolases"/>
    <property type="match status" value="1"/>
</dbReference>
<dbReference type="InterPro" id="IPR050238">
    <property type="entry name" value="DNA_Rep/Repair_Clamp_Loader"/>
</dbReference>
<dbReference type="Pfam" id="PF13177">
    <property type="entry name" value="DNA_pol3_delta2"/>
    <property type="match status" value="1"/>
</dbReference>